<comment type="caution">
    <text evidence="1">The sequence shown here is derived from an EMBL/GenBank/DDBJ whole genome shotgun (WGS) entry which is preliminary data.</text>
</comment>
<dbReference type="AlphaFoldDB" id="A0A2G9I5G3"/>
<organism evidence="1 2">
    <name type="scientific">Handroanthus impetiginosus</name>
    <dbReference type="NCBI Taxonomy" id="429701"/>
    <lineage>
        <taxon>Eukaryota</taxon>
        <taxon>Viridiplantae</taxon>
        <taxon>Streptophyta</taxon>
        <taxon>Embryophyta</taxon>
        <taxon>Tracheophyta</taxon>
        <taxon>Spermatophyta</taxon>
        <taxon>Magnoliopsida</taxon>
        <taxon>eudicotyledons</taxon>
        <taxon>Gunneridae</taxon>
        <taxon>Pentapetalae</taxon>
        <taxon>asterids</taxon>
        <taxon>lamiids</taxon>
        <taxon>Lamiales</taxon>
        <taxon>Bignoniaceae</taxon>
        <taxon>Crescentiina</taxon>
        <taxon>Tabebuia alliance</taxon>
        <taxon>Handroanthus</taxon>
    </lineage>
</organism>
<evidence type="ECO:0000313" key="2">
    <source>
        <dbReference type="Proteomes" id="UP000231279"/>
    </source>
</evidence>
<sequence length="69" mass="7821">MCLHQNFQKTQSSLIVLSRSTHYFSTTITPSPPHSNFQNYPPTLDGLRRRLAAESPTLADFIKLQSDQS</sequence>
<dbReference type="STRING" id="429701.A0A2G9I5G3"/>
<accession>A0A2G9I5G3</accession>
<dbReference type="EMBL" id="NKXS01000348">
    <property type="protein sequence ID" value="PIN24850.1"/>
    <property type="molecule type" value="Genomic_DNA"/>
</dbReference>
<proteinExistence type="predicted"/>
<keyword evidence="1" id="KW-0808">Transferase</keyword>
<dbReference type="GO" id="GO:0016992">
    <property type="term" value="F:lipoate synthase activity"/>
    <property type="evidence" value="ECO:0007669"/>
    <property type="project" value="UniProtKB-EC"/>
</dbReference>
<protein>
    <submittedName>
        <fullName evidence="1">Lipoyl synthase</fullName>
        <ecNumber evidence="1">2.8.1.8</ecNumber>
    </submittedName>
</protein>
<name>A0A2G9I5G3_9LAMI</name>
<dbReference type="EC" id="2.8.1.8" evidence="1"/>
<gene>
    <name evidence="1" type="ORF">CDL12_02431</name>
</gene>
<evidence type="ECO:0000313" key="1">
    <source>
        <dbReference type="EMBL" id="PIN24850.1"/>
    </source>
</evidence>
<dbReference type="Proteomes" id="UP000231279">
    <property type="component" value="Unassembled WGS sequence"/>
</dbReference>
<reference evidence="2" key="1">
    <citation type="journal article" date="2018" name="Gigascience">
        <title>Genome assembly of the Pink Ipe (Handroanthus impetiginosus, Bignoniaceae), a highly valued, ecologically keystone Neotropical timber forest tree.</title>
        <authorList>
            <person name="Silva-Junior O.B."/>
            <person name="Grattapaglia D."/>
            <person name="Novaes E."/>
            <person name="Collevatti R.G."/>
        </authorList>
    </citation>
    <scope>NUCLEOTIDE SEQUENCE [LARGE SCALE GENOMIC DNA]</scope>
    <source>
        <strain evidence="2">cv. UFG-1</strain>
    </source>
</reference>
<keyword evidence="2" id="KW-1185">Reference proteome</keyword>